<dbReference type="Pfam" id="PF12790">
    <property type="entry name" value="T6SS-SciN"/>
    <property type="match status" value="1"/>
</dbReference>
<dbReference type="Gene3D" id="2.60.40.4150">
    <property type="entry name" value="Type VI secretion system, lipoprotein SciN"/>
    <property type="match status" value="1"/>
</dbReference>
<dbReference type="PANTHER" id="PTHR37625:SF4">
    <property type="entry name" value="OUTER MEMBRANE LIPOPROTEIN"/>
    <property type="match status" value="1"/>
</dbReference>
<dbReference type="EMBL" id="JAWIIV010000006">
    <property type="protein sequence ID" value="MEC4719372.1"/>
    <property type="molecule type" value="Genomic_DNA"/>
</dbReference>
<dbReference type="RefSeq" id="WP_326506090.1">
    <property type="nucleotide sequence ID" value="NZ_JAWIIV010000006.1"/>
</dbReference>
<dbReference type="Proteomes" id="UP001352263">
    <property type="component" value="Unassembled WGS sequence"/>
</dbReference>
<gene>
    <name evidence="1" type="primary">tssJ</name>
    <name evidence="1" type="ORF">RY831_09440</name>
</gene>
<protein>
    <submittedName>
        <fullName evidence="1">Type VI secretion system lipoprotein TssJ</fullName>
    </submittedName>
</protein>
<sequence>MATNVVGIRMAVCARRNPGGSDPSCRRQMRRSALRRFQACMLGLYLCMALSGCETIASPATDAALEALTSGFIGRPDGKRHSGHPPAVAIQLDAAPDVNSDENGNGLAIVVRVYQLQDSAAFLSSPHTAFFDPEHERRMLGNALLGVRDLTLLPGQTLHFTEVMMEGARYLGIVAFFRKRSGERWRLAFASADAARNAIMVGVHACAMTATWATPLGTSAQNALLLSAAPCKRFALSTIQTQTRP</sequence>
<dbReference type="NCBIfam" id="TIGR03352">
    <property type="entry name" value="VI_chp_3"/>
    <property type="match status" value="1"/>
</dbReference>
<proteinExistence type="predicted"/>
<accession>A0ABU6J6V2</accession>
<keyword evidence="2" id="KW-1185">Reference proteome</keyword>
<dbReference type="PANTHER" id="PTHR37625">
    <property type="entry name" value="OUTER MEMBRANE LIPOPROTEIN-RELATED"/>
    <property type="match status" value="1"/>
</dbReference>
<evidence type="ECO:0000313" key="2">
    <source>
        <dbReference type="Proteomes" id="UP001352263"/>
    </source>
</evidence>
<comment type="caution">
    <text evidence="1">The sequence shown here is derived from an EMBL/GenBank/DDBJ whole genome shotgun (WGS) entry which is preliminary data.</text>
</comment>
<dbReference type="InterPro" id="IPR038706">
    <property type="entry name" value="Type_VI_SciN-like_sf"/>
</dbReference>
<dbReference type="InterPro" id="IPR017734">
    <property type="entry name" value="T6SS_SciN"/>
</dbReference>
<evidence type="ECO:0000313" key="1">
    <source>
        <dbReference type="EMBL" id="MEC4719372.1"/>
    </source>
</evidence>
<keyword evidence="1" id="KW-0449">Lipoprotein</keyword>
<organism evidence="1 2">
    <name type="scientific">Noviherbaspirillum album</name>
    <dbReference type="NCBI Taxonomy" id="3080276"/>
    <lineage>
        <taxon>Bacteria</taxon>
        <taxon>Pseudomonadati</taxon>
        <taxon>Pseudomonadota</taxon>
        <taxon>Betaproteobacteria</taxon>
        <taxon>Burkholderiales</taxon>
        <taxon>Oxalobacteraceae</taxon>
        <taxon>Noviherbaspirillum</taxon>
    </lineage>
</organism>
<name>A0ABU6J6V2_9BURK</name>
<reference evidence="1 2" key="1">
    <citation type="submission" date="2023-10" db="EMBL/GenBank/DDBJ databases">
        <title>Noviherbaspirillum sp. CPCC 100848 genome assembly.</title>
        <authorList>
            <person name="Li X.Y."/>
            <person name="Fang X.M."/>
        </authorList>
    </citation>
    <scope>NUCLEOTIDE SEQUENCE [LARGE SCALE GENOMIC DNA]</scope>
    <source>
        <strain evidence="1 2">CPCC 100848</strain>
    </source>
</reference>